<keyword evidence="2" id="KW-1185">Reference proteome</keyword>
<dbReference type="EMBL" id="CAJFCJ010000012">
    <property type="protein sequence ID" value="CAD5120418.1"/>
    <property type="molecule type" value="Genomic_DNA"/>
</dbReference>
<evidence type="ECO:0000313" key="2">
    <source>
        <dbReference type="Proteomes" id="UP000549394"/>
    </source>
</evidence>
<dbReference type="GO" id="GO:0008202">
    <property type="term" value="P:steroid metabolic process"/>
    <property type="evidence" value="ECO:0007669"/>
    <property type="project" value="TreeGrafter"/>
</dbReference>
<dbReference type="SUPFAM" id="SSF51735">
    <property type="entry name" value="NAD(P)-binding Rossmann-fold domains"/>
    <property type="match status" value="1"/>
</dbReference>
<dbReference type="InterPro" id="IPR036291">
    <property type="entry name" value="NAD(P)-bd_dom_sf"/>
</dbReference>
<reference evidence="1 2" key="1">
    <citation type="submission" date="2020-08" db="EMBL/GenBank/DDBJ databases">
        <authorList>
            <person name="Hejnol A."/>
        </authorList>
    </citation>
    <scope>NUCLEOTIDE SEQUENCE [LARGE SCALE GENOMIC DNA]</scope>
</reference>
<dbReference type="AlphaFoldDB" id="A0A7I8VX05"/>
<sequence>MIAVASFVILLTSTIVYVRKFWLKEKKIDTTGKIVLITGCDSGFGLASALRLHDIGLRLIVTCLNNDSVGAKQLKKLSNTDVYILNLRNCTEIEKFIIQLKDTFKGGIWAIVNNAGIGTPGELLSMSVKHAKNIFQRSSFRNAAIQLWNDLEDEKRSLYNEQDFFKRFENMATNMDKVSEINLNPVIEAIENAVTSLNPKIRYPVGKGARIFNIVYSSLPVNLQFKLRKFTSTTRN</sequence>
<dbReference type="InterPro" id="IPR002347">
    <property type="entry name" value="SDR_fam"/>
</dbReference>
<organism evidence="1 2">
    <name type="scientific">Dimorphilus gyrociliatus</name>
    <dbReference type="NCBI Taxonomy" id="2664684"/>
    <lineage>
        <taxon>Eukaryota</taxon>
        <taxon>Metazoa</taxon>
        <taxon>Spiralia</taxon>
        <taxon>Lophotrochozoa</taxon>
        <taxon>Annelida</taxon>
        <taxon>Polychaeta</taxon>
        <taxon>Polychaeta incertae sedis</taxon>
        <taxon>Dinophilidae</taxon>
        <taxon>Dimorphilus</taxon>
    </lineage>
</organism>
<dbReference type="PRINTS" id="PR00081">
    <property type="entry name" value="GDHRDH"/>
</dbReference>
<dbReference type="OrthoDB" id="2102561at2759"/>
<dbReference type="Proteomes" id="UP000549394">
    <property type="component" value="Unassembled WGS sequence"/>
</dbReference>
<name>A0A7I8VX05_9ANNE</name>
<accession>A0A7I8VX05</accession>
<dbReference type="Pfam" id="PF00106">
    <property type="entry name" value="adh_short"/>
    <property type="match status" value="1"/>
</dbReference>
<dbReference type="Gene3D" id="3.40.50.720">
    <property type="entry name" value="NAD(P)-binding Rossmann-like Domain"/>
    <property type="match status" value="1"/>
</dbReference>
<gene>
    <name evidence="1" type="ORF">DGYR_LOCUS8522</name>
</gene>
<dbReference type="PANTHER" id="PTHR43313">
    <property type="entry name" value="SHORT-CHAIN DEHYDROGENASE/REDUCTASE FAMILY 9C"/>
    <property type="match status" value="1"/>
</dbReference>
<dbReference type="PANTHER" id="PTHR43313:SF36">
    <property type="entry name" value="D-BETA-HYDROXYBUTYRATE DEHYDROGENASE, MITOCHONDRIAL"/>
    <property type="match status" value="1"/>
</dbReference>
<protein>
    <submittedName>
        <fullName evidence="1">DgyrCDS8986</fullName>
    </submittedName>
</protein>
<proteinExistence type="predicted"/>
<dbReference type="GO" id="GO:0016491">
    <property type="term" value="F:oxidoreductase activity"/>
    <property type="evidence" value="ECO:0007669"/>
    <property type="project" value="TreeGrafter"/>
</dbReference>
<evidence type="ECO:0000313" key="1">
    <source>
        <dbReference type="EMBL" id="CAD5120418.1"/>
    </source>
</evidence>
<comment type="caution">
    <text evidence="1">The sequence shown here is derived from an EMBL/GenBank/DDBJ whole genome shotgun (WGS) entry which is preliminary data.</text>
</comment>